<name>A0A0R2UB42_9GAMM</name>
<dbReference type="AlphaFoldDB" id="A0A0R2UB42"/>
<accession>A0A0R2UB42</accession>
<proteinExistence type="predicted"/>
<evidence type="ECO:0000313" key="2">
    <source>
        <dbReference type="Proteomes" id="UP000051027"/>
    </source>
</evidence>
<sequence length="366" mass="41457">MKLRTKIVIHLITVGVILSSCSTTQNNSSSPELTKAANNRINIGQYLNYQGFNTAVINGLDEESSYHGLSREDKEEARKLRNNVNKILAKKSFVINLDTANIYSVRLMESIYQLDLPIKIEWGNEEQSIKFVDLMTKPVTGFCSSLYKDAMDSISTEIVNFDQETIIIFMKNYAVIANQLTELLPEIKSIQFDSSDPQNFAAMLLGINDSQNRFIEIKNLNPNPELKFSPRPRDDIQKIVLILEPTQYKSLLPALRYHGGSNFKFINFISSLENLQDVNQLLDFENTLMPLSENIIKKIKTKEIDSLESITRNSILNDWLLIELMNQSGVRSANISGMTGAIEFQKGRCAKRRIPLSRVSAQLIAP</sequence>
<evidence type="ECO:0000313" key="1">
    <source>
        <dbReference type="EMBL" id="KRO96452.1"/>
    </source>
</evidence>
<comment type="caution">
    <text evidence="1">The sequence shown here is derived from an EMBL/GenBank/DDBJ whole genome shotgun (WGS) entry which is preliminary data.</text>
</comment>
<dbReference type="Proteomes" id="UP000051027">
    <property type="component" value="Unassembled WGS sequence"/>
</dbReference>
<reference evidence="1 2" key="1">
    <citation type="submission" date="2015-10" db="EMBL/GenBank/DDBJ databases">
        <title>Metagenome-Assembled Genomes uncover a global brackish microbiome.</title>
        <authorList>
            <person name="Hugerth L.W."/>
            <person name="Larsson J."/>
            <person name="Alneberg J."/>
            <person name="Lindh M.V."/>
            <person name="Legrand C."/>
            <person name="Pinhassi J."/>
            <person name="Andersson A.F."/>
        </authorList>
    </citation>
    <scope>NUCLEOTIDE SEQUENCE [LARGE SCALE GENOMIC DNA]</scope>
    <source>
        <strain evidence="1">BACL1 MAG-120820-bin45</strain>
    </source>
</reference>
<dbReference type="EMBL" id="LICS01000001">
    <property type="protein sequence ID" value="KRO96452.1"/>
    <property type="molecule type" value="Genomic_DNA"/>
</dbReference>
<gene>
    <name evidence="1" type="ORF">ABS10_03660</name>
</gene>
<protein>
    <recommendedName>
        <fullName evidence="3">Lipoprotein</fullName>
    </recommendedName>
</protein>
<evidence type="ECO:0008006" key="3">
    <source>
        <dbReference type="Google" id="ProtNLM"/>
    </source>
</evidence>
<dbReference type="PROSITE" id="PS51257">
    <property type="entry name" value="PROKAR_LIPOPROTEIN"/>
    <property type="match status" value="1"/>
</dbReference>
<organism evidence="1 2">
    <name type="scientific">SAR86 cluster bacterium BACL1 MAG-120820-bin45</name>
    <dbReference type="NCBI Taxonomy" id="1655612"/>
    <lineage>
        <taxon>Bacteria</taxon>
        <taxon>Pseudomonadati</taxon>
        <taxon>Pseudomonadota</taxon>
        <taxon>Gammaproteobacteria</taxon>
        <taxon>SAR86 cluster</taxon>
    </lineage>
</organism>